<dbReference type="AlphaFoldDB" id="A0A804IML6"/>
<keyword evidence="2" id="KW-0812">Transmembrane</keyword>
<sequence>MGRERDESSSSSGIPPWGLLVLLAIFILLFLPSFLSASFRGFRPTAIKSGWDTVNFVLVLFAILCGVLGRWNAGDDADSTPSASSPNQWFTNQAAQVSYPDPAAADHAAGIRRMRNSSSYPDLRQEAAWGGPSVAEGWRCYDDIQLYRRKPDSRGWERHSFREQEAKTIPVDTFVLRRSPSPGLRSPPSPPPLAAAQRLPRRRSMHKLPESVAEKDAIFGSGKPQPQSPPPTTQTRHRLRRGRSLEKLPAREVERDTNHETRHRRRRSLEDLPNWEVEQDWSLGPQRSNRPPRAPPPPPPPLPPPPSHEKNSHKKKNGGGAKDIAAAIASFYQKKKKKGSKTKRNHSDISLYFETSSSPPPPPPPPPPPSSSVFHSLFSHKKSKNRRIHSLSASPPPPPPPPPPPLSSTRRSKKQTSSPPSPPPPPPTRRSERQVLLPPPPPPPAPRGNLYKKKATCNHSDFPFPPPSPLNPPPSPPPPPPAAASVIQEEVVKSKSKRFGGANATVGERGAVEGTAVFCPSPDVNNKADLFIARFRAGLKLEKLNSIREKHQQQEQQQQEEEFMVIGSLFDDDDDCLVSS</sequence>
<feature type="region of interest" description="Disordered" evidence="1">
    <location>
        <begin position="172"/>
        <end position="201"/>
    </location>
</feature>
<name>A0A804IML6_MUSAM</name>
<evidence type="ECO:0000313" key="5">
    <source>
        <dbReference type="Proteomes" id="UP000012960"/>
    </source>
</evidence>
<protein>
    <submittedName>
        <fullName evidence="3">(wild Malaysian banana) hypothetical protein</fullName>
    </submittedName>
</protein>
<dbReference type="Proteomes" id="UP000012960">
    <property type="component" value="Unplaced"/>
</dbReference>
<feature type="transmembrane region" description="Helical" evidence="2">
    <location>
        <begin position="54"/>
        <end position="73"/>
    </location>
</feature>
<feature type="compositionally biased region" description="Pro residues" evidence="1">
    <location>
        <begin position="463"/>
        <end position="482"/>
    </location>
</feature>
<keyword evidence="2" id="KW-1133">Transmembrane helix</keyword>
<keyword evidence="5" id="KW-1185">Reference proteome</keyword>
<feature type="compositionally biased region" description="Pro residues" evidence="1">
    <location>
        <begin position="419"/>
        <end position="428"/>
    </location>
</feature>
<feature type="compositionally biased region" description="Pro residues" evidence="1">
    <location>
        <begin position="394"/>
        <end position="406"/>
    </location>
</feature>
<dbReference type="Gramene" id="Ma04_t08860.1">
    <property type="protein sequence ID" value="Ma04_p08860.1"/>
    <property type="gene ID" value="Ma04_g08860"/>
</dbReference>
<keyword evidence="2" id="KW-0472">Membrane</keyword>
<dbReference type="OMA" id="RRWDSEV"/>
<dbReference type="InterPro" id="IPR008480">
    <property type="entry name" value="DUF761_pln"/>
</dbReference>
<evidence type="ECO:0000256" key="2">
    <source>
        <dbReference type="SAM" id="Phobius"/>
    </source>
</evidence>
<dbReference type="PANTHER" id="PTHR33098">
    <property type="entry name" value="COTTON FIBER (DUF761)"/>
    <property type="match status" value="1"/>
</dbReference>
<feature type="compositionally biased region" description="Basic residues" evidence="1">
    <location>
        <begin position="333"/>
        <end position="344"/>
    </location>
</feature>
<proteinExistence type="predicted"/>
<feature type="compositionally biased region" description="Pro residues" evidence="1">
    <location>
        <begin position="292"/>
        <end position="306"/>
    </location>
</feature>
<evidence type="ECO:0000256" key="1">
    <source>
        <dbReference type="SAM" id="MobiDB-lite"/>
    </source>
</evidence>
<dbReference type="OrthoDB" id="787201at2759"/>
<dbReference type="Pfam" id="PF05553">
    <property type="entry name" value="DUF761"/>
    <property type="match status" value="1"/>
</dbReference>
<dbReference type="EnsemblPlants" id="Ma04_t08860.1">
    <property type="protein sequence ID" value="Ma04_p08860.1"/>
    <property type="gene ID" value="Ma04_g08860"/>
</dbReference>
<evidence type="ECO:0000313" key="3">
    <source>
        <dbReference type="EMBL" id="CAG1841615.1"/>
    </source>
</evidence>
<gene>
    <name evidence="3" type="ORF">GSMUA_114100.1</name>
</gene>
<feature type="compositionally biased region" description="Basic and acidic residues" evidence="1">
    <location>
        <begin position="243"/>
        <end position="260"/>
    </location>
</feature>
<reference evidence="4" key="2">
    <citation type="submission" date="2021-05" db="UniProtKB">
        <authorList>
            <consortium name="EnsemblPlants"/>
        </authorList>
    </citation>
    <scope>IDENTIFICATION</scope>
    <source>
        <strain evidence="4">subsp. malaccensis</strain>
    </source>
</reference>
<accession>A0A804IML6</accession>
<feature type="compositionally biased region" description="Pro residues" evidence="1">
    <location>
        <begin position="358"/>
        <end position="370"/>
    </location>
</feature>
<feature type="region of interest" description="Disordered" evidence="1">
    <location>
        <begin position="218"/>
        <end position="488"/>
    </location>
</feature>
<reference evidence="3" key="1">
    <citation type="submission" date="2021-03" db="EMBL/GenBank/DDBJ databases">
        <authorList>
            <consortium name="Genoscope - CEA"/>
            <person name="William W."/>
        </authorList>
    </citation>
    <scope>NUCLEOTIDE SEQUENCE</scope>
    <source>
        <strain evidence="3">Doubled-haploid Pahang</strain>
    </source>
</reference>
<feature type="transmembrane region" description="Helical" evidence="2">
    <location>
        <begin position="20"/>
        <end position="42"/>
    </location>
</feature>
<evidence type="ECO:0000313" key="4">
    <source>
        <dbReference type="EnsemblPlants" id="Ma04_p08860.1"/>
    </source>
</evidence>
<dbReference type="PANTHER" id="PTHR33098:SF36">
    <property type="entry name" value="HYDROXYPROLINE-RICH GLYCOPROTEIN FAMILY PROTEIN"/>
    <property type="match status" value="1"/>
</dbReference>
<feature type="compositionally biased region" description="Pro residues" evidence="1">
    <location>
        <begin position="437"/>
        <end position="446"/>
    </location>
</feature>
<dbReference type="EMBL" id="HG996469">
    <property type="protein sequence ID" value="CAG1841615.1"/>
    <property type="molecule type" value="Genomic_DNA"/>
</dbReference>
<feature type="compositionally biased region" description="Basic residues" evidence="1">
    <location>
        <begin position="378"/>
        <end position="389"/>
    </location>
</feature>
<organism evidence="4 5">
    <name type="scientific">Musa acuminata subsp. malaccensis</name>
    <name type="common">Wild banana</name>
    <name type="synonym">Musa malaccensis</name>
    <dbReference type="NCBI Taxonomy" id="214687"/>
    <lineage>
        <taxon>Eukaryota</taxon>
        <taxon>Viridiplantae</taxon>
        <taxon>Streptophyta</taxon>
        <taxon>Embryophyta</taxon>
        <taxon>Tracheophyta</taxon>
        <taxon>Spermatophyta</taxon>
        <taxon>Magnoliopsida</taxon>
        <taxon>Liliopsida</taxon>
        <taxon>Zingiberales</taxon>
        <taxon>Musaceae</taxon>
        <taxon>Musa</taxon>
    </lineage>
</organism>